<protein>
    <submittedName>
        <fullName evidence="4">3-ketoacyl-ACP reductase</fullName>
        <ecNumber evidence="4">1.-.-.-</ecNumber>
    </submittedName>
</protein>
<dbReference type="AlphaFoldDB" id="A0A250LER9"/>
<dbReference type="PANTHER" id="PTHR48107">
    <property type="entry name" value="NADPH-DEPENDENT ALDEHYDE REDUCTASE-LIKE PROTEIN, CHLOROPLASTIC-RELATED"/>
    <property type="match status" value="1"/>
</dbReference>
<dbReference type="FunFam" id="3.40.50.720:FF:000084">
    <property type="entry name" value="Short-chain dehydrogenase reductase"/>
    <property type="match status" value="1"/>
</dbReference>
<dbReference type="InterPro" id="IPR036291">
    <property type="entry name" value="NAD(P)-bd_dom_sf"/>
</dbReference>
<dbReference type="Pfam" id="PF13561">
    <property type="entry name" value="adh_short_C2"/>
    <property type="match status" value="1"/>
</dbReference>
<name>A0A250LER9_9BURK</name>
<dbReference type="EC" id="1.-.-.-" evidence="4"/>
<dbReference type="InterPro" id="IPR002347">
    <property type="entry name" value="SDR_fam"/>
</dbReference>
<gene>
    <name evidence="4" type="ORF">BCCH1_55530</name>
</gene>
<dbReference type="InterPro" id="IPR057326">
    <property type="entry name" value="KR_dom"/>
</dbReference>
<evidence type="ECO:0000259" key="3">
    <source>
        <dbReference type="SMART" id="SM00822"/>
    </source>
</evidence>
<dbReference type="EMBL" id="AP018358">
    <property type="protein sequence ID" value="BBA43055.1"/>
    <property type="molecule type" value="Genomic_DNA"/>
</dbReference>
<keyword evidence="2 4" id="KW-0560">Oxidoreductase</keyword>
<proteinExistence type="inferred from homology"/>
<evidence type="ECO:0000256" key="1">
    <source>
        <dbReference type="ARBA" id="ARBA00006484"/>
    </source>
</evidence>
<dbReference type="SUPFAM" id="SSF51735">
    <property type="entry name" value="NAD(P)-binding Rossmann-fold domains"/>
    <property type="match status" value="1"/>
</dbReference>
<accession>A0A250LER9</accession>
<dbReference type="CDD" id="cd05362">
    <property type="entry name" value="THN_reductase-like_SDR_c"/>
    <property type="match status" value="1"/>
</dbReference>
<reference evidence="4" key="1">
    <citation type="journal article" date="2016" name="Biosci. Biotechnol. Biochem.">
        <title>Bioconversion of AHX to AOH by resting cells of Burkholderia contaminans CH-1.</title>
        <authorList>
            <person name="Choi J.H."/>
            <person name="Kikuchi A."/>
            <person name="Pumkaeo P."/>
            <person name="Hirai H."/>
            <person name="Tokuyama S."/>
            <person name="Kawagishi H."/>
        </authorList>
    </citation>
    <scope>NUCLEOTIDE SEQUENCE</scope>
    <source>
        <strain evidence="4">CH-1</strain>
    </source>
</reference>
<dbReference type="Gene3D" id="3.40.50.720">
    <property type="entry name" value="NAD(P)-binding Rossmann-like Domain"/>
    <property type="match status" value="1"/>
</dbReference>
<evidence type="ECO:0000256" key="2">
    <source>
        <dbReference type="ARBA" id="ARBA00023002"/>
    </source>
</evidence>
<dbReference type="SMART" id="SM00822">
    <property type="entry name" value="PKS_KR"/>
    <property type="match status" value="1"/>
</dbReference>
<reference evidence="4" key="2">
    <citation type="journal article" date="2017" name="Genome Announc.">
        <title>High-Quality Draft Genome Sequence of Burkholderia contaminans CH-1, a Gram-Negative Bacterium That Metabolizes 2-Azahypoxanthine, a Plant Growth-Regulating Compound.</title>
        <authorList>
            <person name="Choi J.-H."/>
            <person name="Sugiura H."/>
            <person name="Moriuchi R."/>
            <person name="Kawagishi H."/>
            <person name="Dohra H."/>
        </authorList>
    </citation>
    <scope>NUCLEOTIDE SEQUENCE</scope>
    <source>
        <strain evidence="4">CH-1</strain>
    </source>
</reference>
<dbReference type="PRINTS" id="PR00080">
    <property type="entry name" value="SDRFAMILY"/>
</dbReference>
<comment type="similarity">
    <text evidence="1">Belongs to the short-chain dehydrogenases/reductases (SDR) family.</text>
</comment>
<dbReference type="GO" id="GO:0016614">
    <property type="term" value="F:oxidoreductase activity, acting on CH-OH group of donors"/>
    <property type="evidence" value="ECO:0007669"/>
    <property type="project" value="UniProtKB-ARBA"/>
</dbReference>
<dbReference type="PANTHER" id="PTHR48107:SF7">
    <property type="entry name" value="RE15974P"/>
    <property type="match status" value="1"/>
</dbReference>
<evidence type="ECO:0000313" key="4">
    <source>
        <dbReference type="EMBL" id="BBA43055.1"/>
    </source>
</evidence>
<sequence>MIEEAYISPVAGSLGTHRYQEQDMSTSEQVALVTGSSRGIGAEIARHLARDGFRVVVNYAGGAGPAREVVDAIVTDGGHAIAVQANVADPAAVAALFDTARDTFGGLDVVVNSAGVMKLAAIAEFDDAVLDETLAINVKGTFNVCREAAKHVRDGGRIINLSTSVIGMRMPSYGLYVASKAAVESLTQVLAQEMRGRGIRVNAVAPGPVATELFLQGKSPELVDRLAKLNPLERLGQPDDIARVVAFLAGPDGAWINGQILRANGGMC</sequence>
<organism evidence="4">
    <name type="scientific">Burkholderia contaminans</name>
    <dbReference type="NCBI Taxonomy" id="488447"/>
    <lineage>
        <taxon>Bacteria</taxon>
        <taxon>Pseudomonadati</taxon>
        <taxon>Pseudomonadota</taxon>
        <taxon>Betaproteobacteria</taxon>
        <taxon>Burkholderiales</taxon>
        <taxon>Burkholderiaceae</taxon>
        <taxon>Burkholderia</taxon>
        <taxon>Burkholderia cepacia complex</taxon>
    </lineage>
</organism>
<dbReference type="PRINTS" id="PR00081">
    <property type="entry name" value="GDHRDH"/>
</dbReference>
<feature type="domain" description="Ketoreductase" evidence="3">
    <location>
        <begin position="29"/>
        <end position="212"/>
    </location>
</feature>